<dbReference type="GO" id="GO:0005886">
    <property type="term" value="C:plasma membrane"/>
    <property type="evidence" value="ECO:0007669"/>
    <property type="project" value="UniProtKB-SubCell"/>
</dbReference>
<evidence type="ECO:0000256" key="9">
    <source>
        <dbReference type="ARBA" id="ARBA00022989"/>
    </source>
</evidence>
<evidence type="ECO:0000256" key="2">
    <source>
        <dbReference type="ARBA" id="ARBA00004536"/>
    </source>
</evidence>
<dbReference type="GO" id="GO:0046930">
    <property type="term" value="C:pore complex"/>
    <property type="evidence" value="ECO:0007669"/>
    <property type="project" value="UniProtKB-ARBA"/>
</dbReference>
<dbReference type="PRINTS" id="PR00259">
    <property type="entry name" value="TMFOUR"/>
</dbReference>
<evidence type="ECO:0000256" key="3">
    <source>
        <dbReference type="ARBA" id="ARBA00004651"/>
    </source>
</evidence>
<dbReference type="PANTHER" id="PTHR19282:SF154">
    <property type="entry name" value="TETRASPANIN-33"/>
    <property type="match status" value="1"/>
</dbReference>
<dbReference type="CTD" id="340348"/>
<comment type="similarity">
    <text evidence="4 14">Belongs to the tetraspanin (TM4SF) family.</text>
</comment>
<feature type="transmembrane region" description="Helical" evidence="14">
    <location>
        <begin position="62"/>
        <end position="81"/>
    </location>
</feature>
<keyword evidence="12" id="KW-0325">Glycoprotein</keyword>
<protein>
    <recommendedName>
        <fullName evidence="14">Tetraspanin</fullName>
    </recommendedName>
</protein>
<keyword evidence="10 14" id="KW-0472">Membrane</keyword>
<dbReference type="OrthoDB" id="2014092at2759"/>
<feature type="non-terminal residue" evidence="16">
    <location>
        <position position="213"/>
    </location>
</feature>
<evidence type="ECO:0000313" key="15">
    <source>
        <dbReference type="Proteomes" id="UP000695026"/>
    </source>
</evidence>
<dbReference type="InterPro" id="IPR018499">
    <property type="entry name" value="Tetraspanin/Peripherin"/>
</dbReference>
<dbReference type="OMA" id="LVINTMC"/>
<keyword evidence="6" id="KW-0963">Cytoplasm</keyword>
<evidence type="ECO:0000256" key="13">
    <source>
        <dbReference type="PIRSR" id="PIRSR002419-1"/>
    </source>
</evidence>
<evidence type="ECO:0000256" key="6">
    <source>
        <dbReference type="ARBA" id="ARBA00022490"/>
    </source>
</evidence>
<evidence type="ECO:0000256" key="5">
    <source>
        <dbReference type="ARBA" id="ARBA00022475"/>
    </source>
</evidence>
<comment type="subcellular location">
    <subcellularLocation>
        <location evidence="2">Cell junction</location>
        <location evidence="2">Adherens junction</location>
    </subcellularLocation>
    <subcellularLocation>
        <location evidence="3">Cell membrane</location>
        <topology evidence="3">Multi-pass membrane protein</topology>
    </subcellularLocation>
    <subcellularLocation>
        <location evidence="1">Cytoplasm</location>
    </subcellularLocation>
    <subcellularLocation>
        <location evidence="14">Membrane</location>
        <topology evidence="14">Multi-pass membrane protein</topology>
    </subcellularLocation>
</comment>
<evidence type="ECO:0000313" key="16">
    <source>
        <dbReference type="RefSeq" id="XP_025031369.1"/>
    </source>
</evidence>
<comment type="caution">
    <text evidence="14">Lacks conserved residue(s) required for the propagation of feature annotation.</text>
</comment>
<keyword evidence="5" id="KW-1003">Cell membrane</keyword>
<evidence type="ECO:0000256" key="11">
    <source>
        <dbReference type="ARBA" id="ARBA00023157"/>
    </source>
</evidence>
<reference evidence="16" key="1">
    <citation type="submission" date="2025-08" db="UniProtKB">
        <authorList>
            <consortium name="RefSeq"/>
        </authorList>
    </citation>
    <scope>IDENTIFICATION</scope>
    <source>
        <tissue evidence="16">Liver</tissue>
    </source>
</reference>
<dbReference type="PANTHER" id="PTHR19282">
    <property type="entry name" value="TETRASPANIN"/>
    <property type="match status" value="1"/>
</dbReference>
<keyword evidence="11 13" id="KW-1015">Disulfide bond</keyword>
<dbReference type="RefSeq" id="XP_025031369.1">
    <property type="nucleotide sequence ID" value="XM_025175601.1"/>
</dbReference>
<evidence type="ECO:0000256" key="7">
    <source>
        <dbReference type="ARBA" id="ARBA00022692"/>
    </source>
</evidence>
<dbReference type="GO" id="GO:0051604">
    <property type="term" value="P:protein maturation"/>
    <property type="evidence" value="ECO:0007669"/>
    <property type="project" value="UniProtKB-ARBA"/>
</dbReference>
<dbReference type="Proteomes" id="UP000695026">
    <property type="component" value="Unplaced"/>
</dbReference>
<name>A0A9F5MYU1_PYTBI</name>
<evidence type="ECO:0000256" key="12">
    <source>
        <dbReference type="ARBA" id="ARBA00023180"/>
    </source>
</evidence>
<dbReference type="GO" id="GO:0005912">
    <property type="term" value="C:adherens junction"/>
    <property type="evidence" value="ECO:0007669"/>
    <property type="project" value="UniProtKB-SubCell"/>
</dbReference>
<sequence length="213" mass="23646">MVMVAVGIYARLIKHGEAAMACLAVDPAILLMIIGVLMFFITFCGCVGSLRENICFLQTFSLCLTLLFLLQLAAGILGFVFSDKARGKVNEVVSNAIVHYRDDLDLQNLIDFGQKEFSCCGGNSYRDWSRNMYFNCTPQNPSREHCSVPYSCCRQLEDELVINTMCGQGMQTLSYLEASEFIHTNGCIDSLVDWMHRNLFLIGGVALGLAVPQ</sequence>
<feature type="transmembrane region" description="Helical" evidence="14">
    <location>
        <begin position="28"/>
        <end position="50"/>
    </location>
</feature>
<dbReference type="GO" id="GO:0005737">
    <property type="term" value="C:cytoplasm"/>
    <property type="evidence" value="ECO:0007669"/>
    <property type="project" value="UniProtKB-SubCell"/>
</dbReference>
<dbReference type="FunFam" id="1.10.1450.10:FF:000007">
    <property type="entry name" value="Tetraspanin"/>
    <property type="match status" value="1"/>
</dbReference>
<evidence type="ECO:0000256" key="8">
    <source>
        <dbReference type="ARBA" id="ARBA00022949"/>
    </source>
</evidence>
<dbReference type="Pfam" id="PF00335">
    <property type="entry name" value="Tetraspanin"/>
    <property type="match status" value="1"/>
</dbReference>
<dbReference type="CDD" id="cd03158">
    <property type="entry name" value="penumbra_like_LEL"/>
    <property type="match status" value="1"/>
</dbReference>
<evidence type="ECO:0000256" key="1">
    <source>
        <dbReference type="ARBA" id="ARBA00004496"/>
    </source>
</evidence>
<dbReference type="PIRSF" id="PIRSF002419">
    <property type="entry name" value="Tetraspanin"/>
    <property type="match status" value="1"/>
</dbReference>
<dbReference type="GO" id="GO:0019899">
    <property type="term" value="F:enzyme binding"/>
    <property type="evidence" value="ECO:0007669"/>
    <property type="project" value="UniProtKB-ARBA"/>
</dbReference>
<dbReference type="InterPro" id="IPR000301">
    <property type="entry name" value="Tetraspanin_animals"/>
</dbReference>
<dbReference type="SUPFAM" id="SSF48652">
    <property type="entry name" value="Tetraspanin"/>
    <property type="match status" value="1"/>
</dbReference>
<dbReference type="InterPro" id="IPR008952">
    <property type="entry name" value="Tetraspanin_EC2_sf"/>
</dbReference>
<gene>
    <name evidence="16" type="primary">TSPAN33</name>
</gene>
<evidence type="ECO:0000256" key="4">
    <source>
        <dbReference type="ARBA" id="ARBA00006840"/>
    </source>
</evidence>
<dbReference type="GO" id="GO:0072659">
    <property type="term" value="P:protein localization to plasma membrane"/>
    <property type="evidence" value="ECO:0007669"/>
    <property type="project" value="UniProtKB-ARBA"/>
</dbReference>
<evidence type="ECO:0000256" key="10">
    <source>
        <dbReference type="ARBA" id="ARBA00023136"/>
    </source>
</evidence>
<dbReference type="AlphaFoldDB" id="A0A9F5MYU1"/>
<evidence type="ECO:0000256" key="14">
    <source>
        <dbReference type="RuleBase" id="RU361218"/>
    </source>
</evidence>
<keyword evidence="7 14" id="KW-0812">Transmembrane</keyword>
<feature type="disulfide bond" evidence="13">
    <location>
        <begin position="120"/>
        <end position="136"/>
    </location>
</feature>
<dbReference type="Gene3D" id="1.10.1450.10">
    <property type="entry name" value="Tetraspanin"/>
    <property type="match status" value="1"/>
</dbReference>
<feature type="disulfide bond" evidence="13">
    <location>
        <begin position="119"/>
        <end position="152"/>
    </location>
</feature>
<dbReference type="GO" id="GO:0046931">
    <property type="term" value="P:pore complex assembly"/>
    <property type="evidence" value="ECO:0007669"/>
    <property type="project" value="UniProtKB-ARBA"/>
</dbReference>
<keyword evidence="8" id="KW-0965">Cell junction</keyword>
<keyword evidence="15" id="KW-1185">Reference proteome</keyword>
<organism evidence="15 16">
    <name type="scientific">Python bivittatus</name>
    <name type="common">Burmese python</name>
    <name type="synonym">Python molurus bivittatus</name>
    <dbReference type="NCBI Taxonomy" id="176946"/>
    <lineage>
        <taxon>Eukaryota</taxon>
        <taxon>Metazoa</taxon>
        <taxon>Chordata</taxon>
        <taxon>Craniata</taxon>
        <taxon>Vertebrata</taxon>
        <taxon>Euteleostomi</taxon>
        <taxon>Lepidosauria</taxon>
        <taxon>Squamata</taxon>
        <taxon>Bifurcata</taxon>
        <taxon>Unidentata</taxon>
        <taxon>Episquamata</taxon>
        <taxon>Toxicofera</taxon>
        <taxon>Serpentes</taxon>
        <taxon>Henophidia</taxon>
        <taxon>Pythonidae</taxon>
        <taxon>Python</taxon>
    </lineage>
</organism>
<proteinExistence type="inferred from homology"/>
<dbReference type="KEGG" id="pbi:103064319"/>
<keyword evidence="9 14" id="KW-1133">Transmembrane helix</keyword>
<accession>A0A9F5MYU1</accession>
<dbReference type="GeneID" id="103064319"/>